<organism evidence="1">
    <name type="scientific">Eucalyptus grandis</name>
    <name type="common">Flooded gum</name>
    <dbReference type="NCBI Taxonomy" id="71139"/>
    <lineage>
        <taxon>Eukaryota</taxon>
        <taxon>Viridiplantae</taxon>
        <taxon>Streptophyta</taxon>
        <taxon>Embryophyta</taxon>
        <taxon>Tracheophyta</taxon>
        <taxon>Spermatophyta</taxon>
        <taxon>Magnoliopsida</taxon>
        <taxon>eudicotyledons</taxon>
        <taxon>Gunneridae</taxon>
        <taxon>Pentapetalae</taxon>
        <taxon>rosids</taxon>
        <taxon>malvids</taxon>
        <taxon>Myrtales</taxon>
        <taxon>Myrtaceae</taxon>
        <taxon>Myrtoideae</taxon>
        <taxon>Eucalypteae</taxon>
        <taxon>Eucalyptus</taxon>
    </lineage>
</organism>
<evidence type="ECO:0000313" key="1">
    <source>
        <dbReference type="EMBL" id="KCW62187.1"/>
    </source>
</evidence>
<gene>
    <name evidence="1" type="ORF">EUGRSUZ_H04844</name>
</gene>
<dbReference type="Gramene" id="KCW62187">
    <property type="protein sequence ID" value="KCW62187"/>
    <property type="gene ID" value="EUGRSUZ_H04844"/>
</dbReference>
<reference evidence="1" key="1">
    <citation type="submission" date="2013-07" db="EMBL/GenBank/DDBJ databases">
        <title>The genome of Eucalyptus grandis.</title>
        <authorList>
            <person name="Schmutz J."/>
            <person name="Hayes R."/>
            <person name="Myburg A."/>
            <person name="Tuskan G."/>
            <person name="Grattapaglia D."/>
            <person name="Rokhsar D.S."/>
        </authorList>
    </citation>
    <scope>NUCLEOTIDE SEQUENCE</scope>
    <source>
        <tissue evidence="1">Leaf extractions</tissue>
    </source>
</reference>
<dbReference type="InParanoid" id="A0A059B7I2"/>
<accession>A0A059B7I2</accession>
<name>A0A059B7I2_EUCGR</name>
<proteinExistence type="predicted"/>
<dbReference type="AlphaFoldDB" id="A0A059B7I2"/>
<protein>
    <submittedName>
        <fullName evidence="1">Uncharacterized protein</fullName>
    </submittedName>
</protein>
<dbReference type="EMBL" id="KK198760">
    <property type="protein sequence ID" value="KCW62187.1"/>
    <property type="molecule type" value="Genomic_DNA"/>
</dbReference>
<sequence>MFHVKYDRIRRSHRVAFHNMNFVVIYHSSCNHFHMSESHFFSQTSSRSRIKCQELVRRLMPYSSSL</sequence>